<evidence type="ECO:0000313" key="1">
    <source>
        <dbReference type="EMBL" id="CED92246.1"/>
    </source>
</evidence>
<name>A0A1L7RJU9_9ACTO</name>
<reference evidence="1" key="1">
    <citation type="submission" date="2014-07" db="EMBL/GenBank/DDBJ databases">
        <authorList>
            <person name="Zhang J.E."/>
            <person name="Yang H."/>
            <person name="Guo J."/>
            <person name="Deng Z."/>
            <person name="Luo H."/>
            <person name="Luo M."/>
            <person name="Zhao B."/>
        </authorList>
    </citation>
    <scope>NUCLEOTIDE SEQUENCE</scope>
    <source>
        <strain evidence="1">AM4</strain>
    </source>
</reference>
<dbReference type="Pfam" id="PF09837">
    <property type="entry name" value="DUF2064"/>
    <property type="match status" value="1"/>
</dbReference>
<dbReference type="InterPro" id="IPR018641">
    <property type="entry name" value="Trfase_1_rSAM/seldom-assoc"/>
</dbReference>
<sequence>MLQARPHTGLNRYRIRTTVTTDAYRRGLARITERGYTRRMDLSPCHIVLFARAPVPGRTKTRLARDLGDVAAARVAAAMLNDICATLRSSGLSNKTCCYEGDRRAIVAHVDADFELRKQTQATLSARLISALSLKRKLLLLLADVPQVSVPMINEAVTHLQSPKTAYIGPVEDGGVWCVGLNDVDPSFLDKIDMASKTFAVDVIRALPNGVYTKLGQRLRDIDTVGDARAIAETYPSLKAATIIANAIT</sequence>
<dbReference type="Gene3D" id="3.90.550.10">
    <property type="entry name" value="Spore Coat Polysaccharide Biosynthesis Protein SpsA, Chain A"/>
    <property type="match status" value="1"/>
</dbReference>
<dbReference type="AlphaFoldDB" id="A0A1L7RJU9"/>
<dbReference type="SUPFAM" id="SSF53448">
    <property type="entry name" value="Nucleotide-diphospho-sugar transferases"/>
    <property type="match status" value="1"/>
</dbReference>
<dbReference type="PANTHER" id="PTHR36529:SF1">
    <property type="entry name" value="GLYCOSYLTRANSFERASE"/>
    <property type="match status" value="1"/>
</dbReference>
<gene>
    <name evidence="1" type="ORF">AAM4_2414</name>
</gene>
<organism evidence="1">
    <name type="scientific">Actinomyces succiniciruminis</name>
    <dbReference type="NCBI Taxonomy" id="1522002"/>
    <lineage>
        <taxon>Bacteria</taxon>
        <taxon>Bacillati</taxon>
        <taxon>Actinomycetota</taxon>
        <taxon>Actinomycetes</taxon>
        <taxon>Actinomycetales</taxon>
        <taxon>Actinomycetaceae</taxon>
        <taxon>Actinomyces</taxon>
    </lineage>
</organism>
<protein>
    <submittedName>
        <fullName evidence="1">Uncharacterized protein conserved in bacteria (DUF2064)</fullName>
    </submittedName>
</protein>
<accession>A0A1L7RJU9</accession>
<proteinExistence type="predicted"/>
<dbReference type="InterPro" id="IPR029044">
    <property type="entry name" value="Nucleotide-diphossugar_trans"/>
</dbReference>
<dbReference type="PANTHER" id="PTHR36529">
    <property type="entry name" value="SLL1095 PROTEIN"/>
    <property type="match status" value="1"/>
</dbReference>
<dbReference type="RefSeq" id="WP_425306129.1">
    <property type="nucleotide sequence ID" value="NZ_LK995535.1"/>
</dbReference>
<dbReference type="EMBL" id="LK995535">
    <property type="protein sequence ID" value="CED92246.1"/>
    <property type="molecule type" value="Genomic_DNA"/>
</dbReference>